<feature type="region of interest" description="Disordered" evidence="1">
    <location>
        <begin position="309"/>
        <end position="335"/>
    </location>
</feature>
<evidence type="ECO:0000313" key="2">
    <source>
        <dbReference type="EMBL" id="ORY25354.1"/>
    </source>
</evidence>
<feature type="region of interest" description="Disordered" evidence="1">
    <location>
        <begin position="410"/>
        <end position="444"/>
    </location>
</feature>
<dbReference type="InterPro" id="IPR015257">
    <property type="entry name" value="Maf1"/>
</dbReference>
<dbReference type="OrthoDB" id="277029at2759"/>
<protein>
    <submittedName>
        <fullName evidence="2">Maf1 regulator-domain-containing protein</fullName>
    </submittedName>
</protein>
<dbReference type="GO" id="GO:0016480">
    <property type="term" value="P:negative regulation of transcription by RNA polymerase III"/>
    <property type="evidence" value="ECO:0007669"/>
    <property type="project" value="InterPro"/>
</dbReference>
<dbReference type="InParanoid" id="A0A1Y2ASB5"/>
<comment type="caution">
    <text evidence="2">The sequence shown here is derived from an EMBL/GenBank/DDBJ whole genome shotgun (WGS) entry which is preliminary data.</text>
</comment>
<evidence type="ECO:0000313" key="3">
    <source>
        <dbReference type="Proteomes" id="UP000193986"/>
    </source>
</evidence>
<evidence type="ECO:0000256" key="1">
    <source>
        <dbReference type="SAM" id="MobiDB-lite"/>
    </source>
</evidence>
<dbReference type="Gene3D" id="3.40.1000.50">
    <property type="entry name" value="Repressor of RNA polymerase III transcription Maf1"/>
    <property type="match status" value="1"/>
</dbReference>
<feature type="compositionally biased region" description="Basic and acidic residues" evidence="1">
    <location>
        <begin position="411"/>
        <end position="424"/>
    </location>
</feature>
<keyword evidence="3" id="KW-1185">Reference proteome</keyword>
<dbReference type="Proteomes" id="UP000193986">
    <property type="component" value="Unassembled WGS sequence"/>
</dbReference>
<dbReference type="InterPro" id="IPR038564">
    <property type="entry name" value="Maf1_sf"/>
</dbReference>
<organism evidence="2 3">
    <name type="scientific">Naematelia encephala</name>
    <dbReference type="NCBI Taxonomy" id="71784"/>
    <lineage>
        <taxon>Eukaryota</taxon>
        <taxon>Fungi</taxon>
        <taxon>Dikarya</taxon>
        <taxon>Basidiomycota</taxon>
        <taxon>Agaricomycotina</taxon>
        <taxon>Tremellomycetes</taxon>
        <taxon>Tremellales</taxon>
        <taxon>Naemateliaceae</taxon>
        <taxon>Naematelia</taxon>
    </lineage>
</organism>
<accession>A0A1Y2ASB5</accession>
<dbReference type="EMBL" id="MCFC01000058">
    <property type="protein sequence ID" value="ORY25354.1"/>
    <property type="molecule type" value="Genomic_DNA"/>
</dbReference>
<dbReference type="GO" id="GO:0000994">
    <property type="term" value="F:RNA polymerase III core binding"/>
    <property type="evidence" value="ECO:0007669"/>
    <property type="project" value="TreeGrafter"/>
</dbReference>
<proteinExistence type="predicted"/>
<dbReference type="PANTHER" id="PTHR22504:SF0">
    <property type="entry name" value="REPRESSOR OF RNA POLYMERASE III TRANSCRIPTION MAF1 HOMOLOG"/>
    <property type="match status" value="1"/>
</dbReference>
<dbReference type="STRING" id="71784.A0A1Y2ASB5"/>
<gene>
    <name evidence="2" type="ORF">BCR39DRAFT_471534</name>
</gene>
<sequence length="444" mass="48958">MKYLDYPLLNHLSKTLSANPSQEHRVHARFEAYSVKPIGKERKMFKEMEEAYVSGQEEMEEMSFSPEMKEAGLSSCFGRLDEKEKVHFLLVSTLNAAFPDHDFSALRPDQFTREPNSAQVLSQLHGTLLGQAAATPVIGQIAQSASSPLSTSPMQPPPPPNLVNPDIYRILNDVLPLDECEVYSWFPEPEYDPHMDLEDGEVSEGEDEEMLDDMDIDEPSWGTGGMEIEGVTPAPSRAKPDVAVREKKAGGGLLWSANYFFYSRRQKRVLFLTTWCRKRGGSLAQLAPDETSVFPSQISSSFTSGSAFPGFSTRPPHPRSLHNRANARPGHKRSRGNLKATIAGDMSSTIPIRGMETPRSTRLATSAPSSFTPLHQTPSQSAAAMARMTAGGFKPKQTPARMLINAAAAAKEAEEQRVRKERSESAQSLLAHESPTTKGKRVKV</sequence>
<dbReference type="AlphaFoldDB" id="A0A1Y2ASB5"/>
<dbReference type="PANTHER" id="PTHR22504">
    <property type="entry name" value="REPRESSOR OF RNA POLYMERASE III TRANSCRIPTION MAF1"/>
    <property type="match status" value="1"/>
</dbReference>
<dbReference type="GO" id="GO:0005634">
    <property type="term" value="C:nucleus"/>
    <property type="evidence" value="ECO:0007669"/>
    <property type="project" value="TreeGrafter"/>
</dbReference>
<reference evidence="2 3" key="1">
    <citation type="submission" date="2016-07" db="EMBL/GenBank/DDBJ databases">
        <title>Pervasive Adenine N6-methylation of Active Genes in Fungi.</title>
        <authorList>
            <consortium name="DOE Joint Genome Institute"/>
            <person name="Mondo S.J."/>
            <person name="Dannebaum R.O."/>
            <person name="Kuo R.C."/>
            <person name="Labutti K."/>
            <person name="Haridas S."/>
            <person name="Kuo A."/>
            <person name="Salamov A."/>
            <person name="Ahrendt S.R."/>
            <person name="Lipzen A."/>
            <person name="Sullivan W."/>
            <person name="Andreopoulos W.B."/>
            <person name="Clum A."/>
            <person name="Lindquist E."/>
            <person name="Daum C."/>
            <person name="Ramamoorthy G.K."/>
            <person name="Gryganskyi A."/>
            <person name="Culley D."/>
            <person name="Magnuson J.K."/>
            <person name="James T.Y."/>
            <person name="O'Malley M.A."/>
            <person name="Stajich J.E."/>
            <person name="Spatafora J.W."/>
            <person name="Visel A."/>
            <person name="Grigoriev I.V."/>
        </authorList>
    </citation>
    <scope>NUCLEOTIDE SEQUENCE [LARGE SCALE GENOMIC DNA]</scope>
    <source>
        <strain evidence="2 3">68-887.2</strain>
    </source>
</reference>
<dbReference type="Pfam" id="PF09174">
    <property type="entry name" value="Maf1"/>
    <property type="match status" value="1"/>
</dbReference>
<name>A0A1Y2ASB5_9TREE</name>